<dbReference type="PANTHER" id="PTHR30126">
    <property type="entry name" value="HTH-TYPE TRANSCRIPTIONAL REGULATOR"/>
    <property type="match status" value="1"/>
</dbReference>
<dbReference type="CDD" id="cd05466">
    <property type="entry name" value="PBP2_LTTR_substrate"/>
    <property type="match status" value="1"/>
</dbReference>
<dbReference type="InterPro" id="IPR005119">
    <property type="entry name" value="LysR_subst-bd"/>
</dbReference>
<dbReference type="SUPFAM" id="SSF53850">
    <property type="entry name" value="Periplasmic binding protein-like II"/>
    <property type="match status" value="1"/>
</dbReference>
<feature type="domain" description="HTH lysR-type" evidence="5">
    <location>
        <begin position="2"/>
        <end position="59"/>
    </location>
</feature>
<organism evidence="6 7">
    <name type="scientific">Shewanella insulae</name>
    <dbReference type="NCBI Taxonomy" id="2681496"/>
    <lineage>
        <taxon>Bacteria</taxon>
        <taxon>Pseudomonadati</taxon>
        <taxon>Pseudomonadota</taxon>
        <taxon>Gammaproteobacteria</taxon>
        <taxon>Alteromonadales</taxon>
        <taxon>Shewanellaceae</taxon>
        <taxon>Shewanella</taxon>
    </lineage>
</organism>
<dbReference type="SUPFAM" id="SSF46785">
    <property type="entry name" value="Winged helix' DNA-binding domain"/>
    <property type="match status" value="1"/>
</dbReference>
<reference evidence="6 7" key="1">
    <citation type="submission" date="2019-12" db="EMBL/GenBank/DDBJ databases">
        <title>Shewanella insulae sp. nov., isolated from a tidal flat.</title>
        <authorList>
            <person name="Yoon J.-H."/>
        </authorList>
    </citation>
    <scope>NUCLEOTIDE SEQUENCE [LARGE SCALE GENOMIC DNA]</scope>
    <source>
        <strain evidence="6 7">JBTF-M18</strain>
    </source>
</reference>
<evidence type="ECO:0000313" key="7">
    <source>
        <dbReference type="Proteomes" id="UP000474778"/>
    </source>
</evidence>
<keyword evidence="3" id="KW-0238">DNA-binding</keyword>
<evidence type="ECO:0000313" key="6">
    <source>
        <dbReference type="EMBL" id="MXR70302.1"/>
    </source>
</evidence>
<evidence type="ECO:0000259" key="5">
    <source>
        <dbReference type="PROSITE" id="PS50931"/>
    </source>
</evidence>
<dbReference type="Proteomes" id="UP000474778">
    <property type="component" value="Unassembled WGS sequence"/>
</dbReference>
<dbReference type="InterPro" id="IPR000847">
    <property type="entry name" value="LysR_HTH_N"/>
</dbReference>
<comment type="caution">
    <text evidence="6">The sequence shown here is derived from an EMBL/GenBank/DDBJ whole genome shotgun (WGS) entry which is preliminary data.</text>
</comment>
<dbReference type="AlphaFoldDB" id="A0A6L7I183"/>
<evidence type="ECO:0000256" key="3">
    <source>
        <dbReference type="ARBA" id="ARBA00023125"/>
    </source>
</evidence>
<protein>
    <submittedName>
        <fullName evidence="6">LysR family transcriptional regulator</fullName>
    </submittedName>
</protein>
<evidence type="ECO:0000256" key="2">
    <source>
        <dbReference type="ARBA" id="ARBA00023015"/>
    </source>
</evidence>
<dbReference type="FunFam" id="1.10.10.10:FF:000001">
    <property type="entry name" value="LysR family transcriptional regulator"/>
    <property type="match status" value="1"/>
</dbReference>
<evidence type="ECO:0000256" key="4">
    <source>
        <dbReference type="ARBA" id="ARBA00023163"/>
    </source>
</evidence>
<dbReference type="GO" id="GO:0003700">
    <property type="term" value="F:DNA-binding transcription factor activity"/>
    <property type="evidence" value="ECO:0007669"/>
    <property type="project" value="InterPro"/>
</dbReference>
<sequence>MLNLEQLNAFIAAVEKGSFSAAARHIGKSQSSVSIGVNNLELDLGVELFDRSTKYPQLTEQGERLYHQAKVLMRQATRMESYAKGVIEEVEDQLVIGADPLVPMSVFDSALEKMAEKFPFTRVKLVKLIGNRLNRAIEADEVDVGFNIMSEAVPENLDFVGIARIEWVCICSPDYKFADLEAVDSEMLIIERQIVCSSMLQNEYLAKLGRVSQETWEASDLDDMIRLVEQGIGWGIIPLSMYEEKAAIGTLSTFKPVIEKEAGLTTVDLLWKSTAQQGPAKSFFIDLLKR</sequence>
<evidence type="ECO:0000256" key="1">
    <source>
        <dbReference type="ARBA" id="ARBA00009437"/>
    </source>
</evidence>
<dbReference type="Gene3D" id="1.10.10.10">
    <property type="entry name" value="Winged helix-like DNA-binding domain superfamily/Winged helix DNA-binding domain"/>
    <property type="match status" value="1"/>
</dbReference>
<keyword evidence="7" id="KW-1185">Reference proteome</keyword>
<proteinExistence type="inferred from homology"/>
<dbReference type="PROSITE" id="PS50931">
    <property type="entry name" value="HTH_LYSR"/>
    <property type="match status" value="1"/>
</dbReference>
<dbReference type="GO" id="GO:0000976">
    <property type="term" value="F:transcription cis-regulatory region binding"/>
    <property type="evidence" value="ECO:0007669"/>
    <property type="project" value="TreeGrafter"/>
</dbReference>
<dbReference type="EMBL" id="WRPA01000017">
    <property type="protein sequence ID" value="MXR70302.1"/>
    <property type="molecule type" value="Genomic_DNA"/>
</dbReference>
<dbReference type="InterPro" id="IPR036390">
    <property type="entry name" value="WH_DNA-bd_sf"/>
</dbReference>
<gene>
    <name evidence="6" type="ORF">GNT65_16715</name>
</gene>
<keyword evidence="4" id="KW-0804">Transcription</keyword>
<dbReference type="Pfam" id="PF00126">
    <property type="entry name" value="HTH_1"/>
    <property type="match status" value="1"/>
</dbReference>
<dbReference type="PANTHER" id="PTHR30126:SF91">
    <property type="entry name" value="LYSR FAMILY TRANSCRIPTIONAL REGULATOR"/>
    <property type="match status" value="1"/>
</dbReference>
<comment type="similarity">
    <text evidence="1">Belongs to the LysR transcriptional regulatory family.</text>
</comment>
<accession>A0A6L7I183</accession>
<keyword evidence="2" id="KW-0805">Transcription regulation</keyword>
<dbReference type="InterPro" id="IPR036388">
    <property type="entry name" value="WH-like_DNA-bd_sf"/>
</dbReference>
<dbReference type="RefSeq" id="WP_144204095.1">
    <property type="nucleotide sequence ID" value="NZ_WRPA01000017.1"/>
</dbReference>
<dbReference type="Gene3D" id="3.40.190.290">
    <property type="match status" value="1"/>
</dbReference>
<name>A0A6L7I183_9GAMM</name>
<dbReference type="PRINTS" id="PR00039">
    <property type="entry name" value="HTHLYSR"/>
</dbReference>
<dbReference type="Pfam" id="PF03466">
    <property type="entry name" value="LysR_substrate"/>
    <property type="match status" value="1"/>
</dbReference>